<feature type="signal peptide" evidence="1">
    <location>
        <begin position="1"/>
        <end position="17"/>
    </location>
</feature>
<protein>
    <recommendedName>
        <fullName evidence="2">DUF3806 domain-containing protein</fullName>
    </recommendedName>
</protein>
<dbReference type="AlphaFoldDB" id="A0AA37WNR2"/>
<dbReference type="EMBL" id="BSPD01000091">
    <property type="protein sequence ID" value="GLS27815.1"/>
    <property type="molecule type" value="Genomic_DNA"/>
</dbReference>
<dbReference type="Pfam" id="PF12713">
    <property type="entry name" value="DUF3806"/>
    <property type="match status" value="1"/>
</dbReference>
<evidence type="ECO:0000313" key="3">
    <source>
        <dbReference type="EMBL" id="GLS27815.1"/>
    </source>
</evidence>
<evidence type="ECO:0000313" key="4">
    <source>
        <dbReference type="Proteomes" id="UP001156870"/>
    </source>
</evidence>
<sequence length="167" mass="19392">MLPALLLSTLISLPAFALDEEERTWPQLRDLTWMEKNYLSRQREFVDELAREKLGLQLRENQDDLTLLQRVINRGLIESSNSRKLQALGVVLGDQFVRDFNLEWRRYEDELGESTAACVKDTTHCLFPITMLSRRMEVGLMPNVEKIYTDASAMITPYLPKLPYSVQ</sequence>
<comment type="caution">
    <text evidence="3">The sequence shown here is derived from an EMBL/GenBank/DDBJ whole genome shotgun (WGS) entry which is preliminary data.</text>
</comment>
<evidence type="ECO:0000256" key="1">
    <source>
        <dbReference type="SAM" id="SignalP"/>
    </source>
</evidence>
<accession>A0AA37WNR2</accession>
<feature type="chain" id="PRO_5041452086" description="DUF3806 domain-containing protein" evidence="1">
    <location>
        <begin position="18"/>
        <end position="167"/>
    </location>
</feature>
<name>A0AA37WNR2_9GAMM</name>
<organism evidence="3 4">
    <name type="scientific">Marinibactrum halimedae</name>
    <dbReference type="NCBI Taxonomy" id="1444977"/>
    <lineage>
        <taxon>Bacteria</taxon>
        <taxon>Pseudomonadati</taxon>
        <taxon>Pseudomonadota</taxon>
        <taxon>Gammaproteobacteria</taxon>
        <taxon>Cellvibrionales</taxon>
        <taxon>Cellvibrionaceae</taxon>
        <taxon>Marinibactrum</taxon>
    </lineage>
</organism>
<keyword evidence="1" id="KW-0732">Signal</keyword>
<dbReference type="Proteomes" id="UP001156870">
    <property type="component" value="Unassembled WGS sequence"/>
</dbReference>
<dbReference type="Gene3D" id="1.20.120.1090">
    <property type="match status" value="1"/>
</dbReference>
<keyword evidence="4" id="KW-1185">Reference proteome</keyword>
<feature type="domain" description="DUF3806" evidence="2">
    <location>
        <begin position="64"/>
        <end position="148"/>
    </location>
</feature>
<reference evidence="3 4" key="1">
    <citation type="journal article" date="2014" name="Int. J. Syst. Evol. Microbiol.">
        <title>Complete genome sequence of Corynebacterium casei LMG S-19264T (=DSM 44701T), isolated from a smear-ripened cheese.</title>
        <authorList>
            <consortium name="US DOE Joint Genome Institute (JGI-PGF)"/>
            <person name="Walter F."/>
            <person name="Albersmeier A."/>
            <person name="Kalinowski J."/>
            <person name="Ruckert C."/>
        </authorList>
    </citation>
    <scope>NUCLEOTIDE SEQUENCE [LARGE SCALE GENOMIC DNA]</scope>
    <source>
        <strain evidence="3 4">NBRC 110095</strain>
    </source>
</reference>
<dbReference type="InterPro" id="IPR024266">
    <property type="entry name" value="DUF3806"/>
</dbReference>
<proteinExistence type="predicted"/>
<gene>
    <name evidence="3" type="ORF">GCM10007877_35340</name>
</gene>
<evidence type="ECO:0000259" key="2">
    <source>
        <dbReference type="Pfam" id="PF12713"/>
    </source>
</evidence>